<dbReference type="InterPro" id="IPR019845">
    <property type="entry name" value="Squalene/phytoene_synthase_CS"/>
</dbReference>
<evidence type="ECO:0000256" key="4">
    <source>
        <dbReference type="ARBA" id="ARBA00012396"/>
    </source>
</evidence>
<dbReference type="SUPFAM" id="SSF48576">
    <property type="entry name" value="Terpenoid synthases"/>
    <property type="match status" value="1"/>
</dbReference>
<dbReference type="GO" id="GO:0046905">
    <property type="term" value="F:15-cis-phytoene synthase activity"/>
    <property type="evidence" value="ECO:0007669"/>
    <property type="project" value="UniProtKB-EC"/>
</dbReference>
<evidence type="ECO:0000256" key="5">
    <source>
        <dbReference type="ARBA" id="ARBA00022679"/>
    </source>
</evidence>
<evidence type="ECO:0000313" key="11">
    <source>
        <dbReference type="EMBL" id="KAF0905803.1"/>
    </source>
</evidence>
<keyword evidence="5" id="KW-0808">Transferase</keyword>
<dbReference type="GO" id="GO:0016117">
    <property type="term" value="P:carotenoid biosynthetic process"/>
    <property type="evidence" value="ECO:0007669"/>
    <property type="project" value="UniProtKB-KW"/>
</dbReference>
<comment type="catalytic activity">
    <reaction evidence="1">
        <text>2 (2E,6E,10E)-geranylgeranyl diphosphate = 15-cis-phytoene + 2 diphosphate</text>
        <dbReference type="Rhea" id="RHEA:34475"/>
        <dbReference type="ChEBI" id="CHEBI:27787"/>
        <dbReference type="ChEBI" id="CHEBI:33019"/>
        <dbReference type="ChEBI" id="CHEBI:58756"/>
        <dbReference type="EC" id="2.5.1.32"/>
    </reaction>
</comment>
<dbReference type="EMBL" id="SPHZ02000007">
    <property type="protein sequence ID" value="KAF0905803.1"/>
    <property type="molecule type" value="Genomic_DNA"/>
</dbReference>
<dbReference type="GO" id="GO:0004311">
    <property type="term" value="F:geranylgeranyl diphosphate synthase activity"/>
    <property type="evidence" value="ECO:0007669"/>
    <property type="project" value="InterPro"/>
</dbReference>
<keyword evidence="8" id="KW-0472">Membrane</keyword>
<dbReference type="CDD" id="cd00683">
    <property type="entry name" value="Trans_IPPS_HH"/>
    <property type="match status" value="1"/>
</dbReference>
<dbReference type="AlphaFoldDB" id="A0A6G1D236"/>
<dbReference type="Proteomes" id="UP000479710">
    <property type="component" value="Unassembled WGS sequence"/>
</dbReference>
<keyword evidence="12" id="KW-1185">Reference proteome</keyword>
<dbReference type="InterPro" id="IPR008949">
    <property type="entry name" value="Isoprenoid_synthase_dom_sf"/>
</dbReference>
<dbReference type="PROSITE" id="PS01045">
    <property type="entry name" value="SQUALEN_PHYTOEN_SYN_2"/>
    <property type="match status" value="1"/>
</dbReference>
<keyword evidence="6" id="KW-0125">Carotenoid biosynthesis</keyword>
<gene>
    <name evidence="11" type="ORF">E2562_008853</name>
</gene>
<dbReference type="GO" id="GO:0010287">
    <property type="term" value="C:plastoglobule"/>
    <property type="evidence" value="ECO:0007669"/>
    <property type="project" value="UniProtKB-SubCell"/>
</dbReference>
<accession>A0A6G1D236</accession>
<protein>
    <recommendedName>
        <fullName evidence="4">15-cis-phytoene synthase</fullName>
        <ecNumber evidence="4">2.5.1.32</ecNumber>
    </recommendedName>
</protein>
<proteinExistence type="inferred from homology"/>
<evidence type="ECO:0000256" key="2">
    <source>
        <dbReference type="ARBA" id="ARBA00004258"/>
    </source>
</evidence>
<name>A0A6G1D236_9ORYZ</name>
<dbReference type="GO" id="GO:0051996">
    <property type="term" value="F:squalene synthase [NAD(P)H] activity"/>
    <property type="evidence" value="ECO:0007669"/>
    <property type="project" value="InterPro"/>
</dbReference>
<dbReference type="SFLD" id="SFLDS00005">
    <property type="entry name" value="Isoprenoid_Synthase_Type_I"/>
    <property type="match status" value="1"/>
</dbReference>
<dbReference type="OrthoDB" id="6600518at2759"/>
<dbReference type="InterPro" id="IPR002060">
    <property type="entry name" value="Squ/phyt_synthse"/>
</dbReference>
<comment type="similarity">
    <text evidence="3">Belongs to the phytoene/squalene synthase family.</text>
</comment>
<keyword evidence="7" id="KW-0809">Transit peptide</keyword>
<dbReference type="Pfam" id="PF00494">
    <property type="entry name" value="SQS_PSY"/>
    <property type="match status" value="1"/>
</dbReference>
<evidence type="ECO:0000256" key="10">
    <source>
        <dbReference type="ARBA" id="ARBA00060463"/>
    </source>
</evidence>
<dbReference type="PANTHER" id="PTHR31480">
    <property type="entry name" value="BIFUNCTIONAL LYCOPENE CYCLASE/PHYTOENE SYNTHASE"/>
    <property type="match status" value="1"/>
</dbReference>
<dbReference type="Gene3D" id="1.10.600.10">
    <property type="entry name" value="Farnesyl Diphosphate Synthase"/>
    <property type="match status" value="1"/>
</dbReference>
<dbReference type="SFLD" id="SFLDG01212">
    <property type="entry name" value="Phytoene_synthase_like"/>
    <property type="match status" value="1"/>
</dbReference>
<reference evidence="11 12" key="1">
    <citation type="submission" date="2019-11" db="EMBL/GenBank/DDBJ databases">
        <title>Whole genome sequence of Oryza granulata.</title>
        <authorList>
            <person name="Li W."/>
        </authorList>
    </citation>
    <scope>NUCLEOTIDE SEQUENCE [LARGE SCALE GENOMIC DNA]</scope>
    <source>
        <strain evidence="12">cv. Menghai</strain>
        <tissue evidence="11">Leaf</tissue>
    </source>
</reference>
<evidence type="ECO:0000313" key="12">
    <source>
        <dbReference type="Proteomes" id="UP000479710"/>
    </source>
</evidence>
<keyword evidence="9" id="KW-0414">Isoprene biosynthesis</keyword>
<evidence type="ECO:0000256" key="9">
    <source>
        <dbReference type="ARBA" id="ARBA00023229"/>
    </source>
</evidence>
<dbReference type="EC" id="2.5.1.32" evidence="4"/>
<comment type="subcellular location">
    <subcellularLocation>
        <location evidence="2">Plastid</location>
        <location evidence="2">Chloroplast membrane</location>
        <topology evidence="2">Peripheral membrane protein</topology>
    </subcellularLocation>
    <subcellularLocation>
        <location evidence="10">Plastid</location>
        <location evidence="10">Chloroplast</location>
        <location evidence="10">Plastoglobule</location>
    </subcellularLocation>
</comment>
<dbReference type="GO" id="GO:0031969">
    <property type="term" value="C:chloroplast membrane"/>
    <property type="evidence" value="ECO:0007669"/>
    <property type="project" value="UniProtKB-SubCell"/>
</dbReference>
<dbReference type="InterPro" id="IPR033904">
    <property type="entry name" value="Trans_IPPS_HH"/>
</dbReference>
<evidence type="ECO:0000256" key="3">
    <source>
        <dbReference type="ARBA" id="ARBA00006251"/>
    </source>
</evidence>
<comment type="caution">
    <text evidence="11">The sequence shown here is derived from an EMBL/GenBank/DDBJ whole genome shotgun (WGS) entry which is preliminary data.</text>
</comment>
<dbReference type="InterPro" id="IPR044843">
    <property type="entry name" value="Trans_IPPS_bact-type"/>
</dbReference>
<organism evidence="11 12">
    <name type="scientific">Oryza meyeriana var. granulata</name>
    <dbReference type="NCBI Taxonomy" id="110450"/>
    <lineage>
        <taxon>Eukaryota</taxon>
        <taxon>Viridiplantae</taxon>
        <taxon>Streptophyta</taxon>
        <taxon>Embryophyta</taxon>
        <taxon>Tracheophyta</taxon>
        <taxon>Spermatophyta</taxon>
        <taxon>Magnoliopsida</taxon>
        <taxon>Liliopsida</taxon>
        <taxon>Poales</taxon>
        <taxon>Poaceae</taxon>
        <taxon>BOP clade</taxon>
        <taxon>Oryzoideae</taxon>
        <taxon>Oryzeae</taxon>
        <taxon>Oryzinae</taxon>
        <taxon>Oryza</taxon>
        <taxon>Oryza meyeriana</taxon>
    </lineage>
</organism>
<dbReference type="SFLD" id="SFLDG01018">
    <property type="entry name" value="Squalene/Phytoene_Synthase_Lik"/>
    <property type="match status" value="1"/>
</dbReference>
<evidence type="ECO:0000256" key="7">
    <source>
        <dbReference type="ARBA" id="ARBA00022946"/>
    </source>
</evidence>
<evidence type="ECO:0000256" key="1">
    <source>
        <dbReference type="ARBA" id="ARBA00001805"/>
    </source>
</evidence>
<dbReference type="PROSITE" id="PS01044">
    <property type="entry name" value="SQUALEN_PHYTOEN_SYN_1"/>
    <property type="match status" value="1"/>
</dbReference>
<evidence type="ECO:0000256" key="8">
    <source>
        <dbReference type="ARBA" id="ARBA00023136"/>
    </source>
</evidence>
<sequence>MSVSDCGLTRDLEFAVASLRRRSQWSSTSSSPAMLSTANAAGSRMCGRRTHGVFVDVPRRGATFLAMVEYGRRPRGQLAPPCSVRAAGSNPIGCLEVEPWSGTAPALPLLPGLVVAPAEDSDAFVVPSEQRVHDVVLKQAALAAAAPLTPQRPVHLAERERVAGGLKAAFDRCGEVCKEYAKTFYLATQLMTPERRRAIWAIYVWCRRTDELVDGPNASHMSALALDRWESRLEDIFAGRPYDMLDAALSYTVAAFPVDIQPFRDMIEGMRLDLTKSRYRSFDELYLYCYYVAGTVGLMSVPVMGISPDSRANTETVYKGALALGLANQLTNILRDVGEDARRGRIYLPLDELEMAGLSEDDIFNGRVTDRWRSFMRGQITRARAFFRQAEEGATELNQESRWPVWASLLLYRQILDEIEANDYNNFTKRAYVPKAKKLVALPKAYYRSLMLPSSQRQCSSLT</sequence>
<dbReference type="FunFam" id="1.10.600.10:FF:000004">
    <property type="entry name" value="Phytoene synthase chloroplastic"/>
    <property type="match status" value="1"/>
</dbReference>
<evidence type="ECO:0000256" key="6">
    <source>
        <dbReference type="ARBA" id="ARBA00022746"/>
    </source>
</evidence>